<dbReference type="InterPro" id="IPR011051">
    <property type="entry name" value="RmlC_Cupin_sf"/>
</dbReference>
<proteinExistence type="predicted"/>
<accession>A0A3N0VG80</accession>
<dbReference type="Pfam" id="PF07883">
    <property type="entry name" value="Cupin_2"/>
    <property type="match status" value="1"/>
</dbReference>
<name>A0A3N0VG80_9GAMM</name>
<evidence type="ECO:0000313" key="3">
    <source>
        <dbReference type="EMBL" id="ROH91691.1"/>
    </source>
</evidence>
<dbReference type="InterPro" id="IPR014710">
    <property type="entry name" value="RmlC-like_jellyroll"/>
</dbReference>
<evidence type="ECO:0000256" key="1">
    <source>
        <dbReference type="ARBA" id="ARBA00022723"/>
    </source>
</evidence>
<dbReference type="Gene3D" id="2.60.120.10">
    <property type="entry name" value="Jelly Rolls"/>
    <property type="match status" value="1"/>
</dbReference>
<evidence type="ECO:0000313" key="4">
    <source>
        <dbReference type="Proteomes" id="UP000282106"/>
    </source>
</evidence>
<keyword evidence="1" id="KW-0479">Metal-binding</keyword>
<dbReference type="GO" id="GO:0046872">
    <property type="term" value="F:metal ion binding"/>
    <property type="evidence" value="ECO:0007669"/>
    <property type="project" value="UniProtKB-KW"/>
</dbReference>
<dbReference type="InParanoid" id="A0A3N0VG80"/>
<dbReference type="AlphaFoldDB" id="A0A3N0VG80"/>
<reference evidence="3 4" key="1">
    <citation type="submission" date="2018-10" db="EMBL/GenBank/DDBJ databases">
        <authorList>
            <person name="Chen W.-M."/>
        </authorList>
    </citation>
    <scope>NUCLEOTIDE SEQUENCE [LARGE SCALE GENOMIC DNA]</scope>
    <source>
        <strain evidence="3 4">THS-13</strain>
    </source>
</reference>
<protein>
    <submittedName>
        <fullName evidence="3">Cupin domain-containing protein</fullName>
    </submittedName>
</protein>
<dbReference type="Proteomes" id="UP000282106">
    <property type="component" value="Unassembled WGS sequence"/>
</dbReference>
<dbReference type="PANTHER" id="PTHR35848:SF9">
    <property type="entry name" value="SLL1358 PROTEIN"/>
    <property type="match status" value="1"/>
</dbReference>
<dbReference type="PANTHER" id="PTHR35848">
    <property type="entry name" value="OXALATE-BINDING PROTEIN"/>
    <property type="match status" value="1"/>
</dbReference>
<dbReference type="InterPro" id="IPR051610">
    <property type="entry name" value="GPI/OXD"/>
</dbReference>
<dbReference type="EMBL" id="RJVO01000002">
    <property type="protein sequence ID" value="ROH91691.1"/>
    <property type="molecule type" value="Genomic_DNA"/>
</dbReference>
<sequence>MSDALRLPALDPASLPELRGSGYPEPYKSRMGDRVKRRLGPALGLTQFGVNLVRLGPGGQSALRHWHTHEEEFVYLLEGELVLRTDAGEQVLRAGDCAGYPAGNGDGHQLVNRGDSVAVYLEVGTRDDDDEAHYPDDDLLLRYQQVAQPDGGSRREMLPLHKDGRPY</sequence>
<dbReference type="InterPro" id="IPR013096">
    <property type="entry name" value="Cupin_2"/>
</dbReference>
<dbReference type="SUPFAM" id="SSF51182">
    <property type="entry name" value="RmlC-like cupins"/>
    <property type="match status" value="1"/>
</dbReference>
<gene>
    <name evidence="3" type="ORF">ED208_04715</name>
</gene>
<evidence type="ECO:0000259" key="2">
    <source>
        <dbReference type="Pfam" id="PF07883"/>
    </source>
</evidence>
<dbReference type="RefSeq" id="WP_123210735.1">
    <property type="nucleotide sequence ID" value="NZ_RJVO01000002.1"/>
</dbReference>
<feature type="domain" description="Cupin type-2" evidence="2">
    <location>
        <begin position="52"/>
        <end position="123"/>
    </location>
</feature>
<keyword evidence="4" id="KW-1185">Reference proteome</keyword>
<comment type="caution">
    <text evidence="3">The sequence shown here is derived from an EMBL/GenBank/DDBJ whole genome shotgun (WGS) entry which is preliminary data.</text>
</comment>
<dbReference type="CDD" id="cd02224">
    <property type="entry name" value="cupin_SPO2919-like"/>
    <property type="match status" value="1"/>
</dbReference>
<organism evidence="3 4">
    <name type="scientific">Stagnimonas aquatica</name>
    <dbReference type="NCBI Taxonomy" id="2689987"/>
    <lineage>
        <taxon>Bacteria</taxon>
        <taxon>Pseudomonadati</taxon>
        <taxon>Pseudomonadota</taxon>
        <taxon>Gammaproteobacteria</taxon>
        <taxon>Nevskiales</taxon>
        <taxon>Nevskiaceae</taxon>
        <taxon>Stagnimonas</taxon>
    </lineage>
</organism>